<feature type="domain" description="Response regulatory" evidence="7">
    <location>
        <begin position="3"/>
        <end position="119"/>
    </location>
</feature>
<evidence type="ECO:0000313" key="8">
    <source>
        <dbReference type="EMBL" id="PQP16823.1"/>
    </source>
</evidence>
<reference evidence="8 9" key="1">
    <citation type="submission" date="2018-02" db="EMBL/GenBank/DDBJ databases">
        <title>Draft genome sequencing of Burkholderia cepacia Y14-15.</title>
        <authorList>
            <person name="Zheng B.-X."/>
        </authorList>
    </citation>
    <scope>NUCLEOTIDE SEQUENCE [LARGE SCALE GENOMIC DNA]</scope>
    <source>
        <strain evidence="8 9">Y14-15</strain>
    </source>
</reference>
<dbReference type="GO" id="GO:0003677">
    <property type="term" value="F:DNA binding"/>
    <property type="evidence" value="ECO:0007669"/>
    <property type="project" value="UniProtKB-KW"/>
</dbReference>
<dbReference type="AlphaFoldDB" id="A0A2S8IPZ3"/>
<feature type="modified residue" description="4-aspartylphosphate" evidence="5">
    <location>
        <position position="54"/>
    </location>
</feature>
<dbReference type="SUPFAM" id="SSF52172">
    <property type="entry name" value="CheY-like"/>
    <property type="match status" value="1"/>
</dbReference>
<dbReference type="CDD" id="cd06170">
    <property type="entry name" value="LuxR_C_like"/>
    <property type="match status" value="1"/>
</dbReference>
<dbReference type="PROSITE" id="PS00622">
    <property type="entry name" value="HTH_LUXR_1"/>
    <property type="match status" value="1"/>
</dbReference>
<evidence type="ECO:0000313" key="9">
    <source>
        <dbReference type="Proteomes" id="UP000238206"/>
    </source>
</evidence>
<dbReference type="Gene3D" id="3.40.50.2300">
    <property type="match status" value="1"/>
</dbReference>
<evidence type="ECO:0000256" key="5">
    <source>
        <dbReference type="PROSITE-ProRule" id="PRU00169"/>
    </source>
</evidence>
<evidence type="ECO:0000259" key="7">
    <source>
        <dbReference type="PROSITE" id="PS50110"/>
    </source>
</evidence>
<evidence type="ECO:0000256" key="1">
    <source>
        <dbReference type="ARBA" id="ARBA00022553"/>
    </source>
</evidence>
<dbReference type="RefSeq" id="WP_105391521.1">
    <property type="nucleotide sequence ID" value="NZ_PUIQ01000022.1"/>
</dbReference>
<dbReference type="PROSITE" id="PS50043">
    <property type="entry name" value="HTH_LUXR_2"/>
    <property type="match status" value="1"/>
</dbReference>
<keyword evidence="3 8" id="KW-0238">DNA-binding</keyword>
<accession>A0A2S8IPZ3</accession>
<keyword evidence="1 5" id="KW-0597">Phosphoprotein</keyword>
<proteinExistence type="predicted"/>
<dbReference type="PROSITE" id="PS50110">
    <property type="entry name" value="RESPONSE_REGULATORY"/>
    <property type="match status" value="1"/>
</dbReference>
<protein>
    <submittedName>
        <fullName evidence="8">DNA-binding response regulator</fullName>
    </submittedName>
</protein>
<gene>
    <name evidence="8" type="ORF">C5615_18110</name>
</gene>
<dbReference type="InterPro" id="IPR001789">
    <property type="entry name" value="Sig_transdc_resp-reg_receiver"/>
</dbReference>
<evidence type="ECO:0000256" key="4">
    <source>
        <dbReference type="ARBA" id="ARBA00023163"/>
    </source>
</evidence>
<dbReference type="PRINTS" id="PR00038">
    <property type="entry name" value="HTHLUXR"/>
</dbReference>
<dbReference type="Pfam" id="PF00196">
    <property type="entry name" value="GerE"/>
    <property type="match status" value="1"/>
</dbReference>
<dbReference type="CDD" id="cd17535">
    <property type="entry name" value="REC_NarL-like"/>
    <property type="match status" value="1"/>
</dbReference>
<sequence length="220" mass="23808">MKSIVLAEDHAIIRDGLKLLLQTRANWQVVGETGDGQIAARLVRDTQADLLLLDLDLPGYPDIELAKQIKAQSPQTRILVVTGNQNPVTVRAAVAIGVDGYMLKHEDGDELLHAISLVLSGIRYISDALAHVLENAGGGAAPPPVTAREKEILVLIANGHSSKEIATRLNLSVLTVRKHRQNLMTKLSLHNVAEVTAYAIRDGLAELPLPGNLRAEELLR</sequence>
<keyword evidence="2" id="KW-0805">Transcription regulation</keyword>
<dbReference type="EMBL" id="PUIQ01000022">
    <property type="protein sequence ID" value="PQP16823.1"/>
    <property type="molecule type" value="Genomic_DNA"/>
</dbReference>
<dbReference type="SUPFAM" id="SSF46894">
    <property type="entry name" value="C-terminal effector domain of the bipartite response regulators"/>
    <property type="match status" value="1"/>
</dbReference>
<dbReference type="GO" id="GO:0000160">
    <property type="term" value="P:phosphorelay signal transduction system"/>
    <property type="evidence" value="ECO:0007669"/>
    <property type="project" value="InterPro"/>
</dbReference>
<dbReference type="InterPro" id="IPR000792">
    <property type="entry name" value="Tscrpt_reg_LuxR_C"/>
</dbReference>
<evidence type="ECO:0000256" key="2">
    <source>
        <dbReference type="ARBA" id="ARBA00023015"/>
    </source>
</evidence>
<dbReference type="InterPro" id="IPR039420">
    <property type="entry name" value="WalR-like"/>
</dbReference>
<organism evidence="8 9">
    <name type="scientific">Burkholderia cepacia</name>
    <name type="common">Pseudomonas cepacia</name>
    <dbReference type="NCBI Taxonomy" id="292"/>
    <lineage>
        <taxon>Bacteria</taxon>
        <taxon>Pseudomonadati</taxon>
        <taxon>Pseudomonadota</taxon>
        <taxon>Betaproteobacteria</taxon>
        <taxon>Burkholderiales</taxon>
        <taxon>Burkholderiaceae</taxon>
        <taxon>Burkholderia</taxon>
        <taxon>Burkholderia cepacia complex</taxon>
    </lineage>
</organism>
<dbReference type="PANTHER" id="PTHR43214">
    <property type="entry name" value="TWO-COMPONENT RESPONSE REGULATOR"/>
    <property type="match status" value="1"/>
</dbReference>
<evidence type="ECO:0000256" key="3">
    <source>
        <dbReference type="ARBA" id="ARBA00023125"/>
    </source>
</evidence>
<dbReference type="InterPro" id="IPR016032">
    <property type="entry name" value="Sig_transdc_resp-reg_C-effctor"/>
</dbReference>
<dbReference type="GO" id="GO:0006355">
    <property type="term" value="P:regulation of DNA-templated transcription"/>
    <property type="evidence" value="ECO:0007669"/>
    <property type="project" value="InterPro"/>
</dbReference>
<dbReference type="SMART" id="SM00421">
    <property type="entry name" value="HTH_LUXR"/>
    <property type="match status" value="1"/>
</dbReference>
<comment type="caution">
    <text evidence="8">The sequence shown here is derived from an EMBL/GenBank/DDBJ whole genome shotgun (WGS) entry which is preliminary data.</text>
</comment>
<dbReference type="SMART" id="SM00448">
    <property type="entry name" value="REC"/>
    <property type="match status" value="1"/>
</dbReference>
<dbReference type="Proteomes" id="UP000238206">
    <property type="component" value="Unassembled WGS sequence"/>
</dbReference>
<dbReference type="PANTHER" id="PTHR43214:SF41">
    <property type="entry name" value="NITRATE_NITRITE RESPONSE REGULATOR PROTEIN NARP"/>
    <property type="match status" value="1"/>
</dbReference>
<dbReference type="InterPro" id="IPR058245">
    <property type="entry name" value="NreC/VraR/RcsB-like_REC"/>
</dbReference>
<dbReference type="Pfam" id="PF00072">
    <property type="entry name" value="Response_reg"/>
    <property type="match status" value="1"/>
</dbReference>
<name>A0A2S8IPZ3_BURCE</name>
<keyword evidence="4" id="KW-0804">Transcription</keyword>
<evidence type="ECO:0000259" key="6">
    <source>
        <dbReference type="PROSITE" id="PS50043"/>
    </source>
</evidence>
<feature type="domain" description="HTH luxR-type" evidence="6">
    <location>
        <begin position="138"/>
        <end position="203"/>
    </location>
</feature>
<dbReference type="InterPro" id="IPR011006">
    <property type="entry name" value="CheY-like_superfamily"/>
</dbReference>